<organism evidence="1 2">
    <name type="scientific">Oidiodendron maius (strain Zn)</name>
    <dbReference type="NCBI Taxonomy" id="913774"/>
    <lineage>
        <taxon>Eukaryota</taxon>
        <taxon>Fungi</taxon>
        <taxon>Dikarya</taxon>
        <taxon>Ascomycota</taxon>
        <taxon>Pezizomycotina</taxon>
        <taxon>Leotiomycetes</taxon>
        <taxon>Leotiomycetes incertae sedis</taxon>
        <taxon>Myxotrichaceae</taxon>
        <taxon>Oidiodendron</taxon>
    </lineage>
</organism>
<evidence type="ECO:0000313" key="2">
    <source>
        <dbReference type="Proteomes" id="UP000054321"/>
    </source>
</evidence>
<dbReference type="HOGENOM" id="CLU_2306878_0_0_1"/>
<protein>
    <submittedName>
        <fullName evidence="1">Uncharacterized protein</fullName>
    </submittedName>
</protein>
<sequence>MRKSITESTLSDAAMGWKHHPYEGRGPAPVPSWCTGDAVMGCWSLVTGRWSPAASRATAEEPAAEEWPLSLYGRTPKRTRTPSLRAAAPVLQPRGWEQWA</sequence>
<keyword evidence="2" id="KW-1185">Reference proteome</keyword>
<proteinExistence type="predicted"/>
<name>A0A0C3CZ59_OIDMZ</name>
<dbReference type="Proteomes" id="UP000054321">
    <property type="component" value="Unassembled WGS sequence"/>
</dbReference>
<dbReference type="InParanoid" id="A0A0C3CZ59"/>
<evidence type="ECO:0000313" key="1">
    <source>
        <dbReference type="EMBL" id="KIM94957.1"/>
    </source>
</evidence>
<dbReference type="AlphaFoldDB" id="A0A0C3CZ59"/>
<reference evidence="1 2" key="1">
    <citation type="submission" date="2014-04" db="EMBL/GenBank/DDBJ databases">
        <authorList>
            <consortium name="DOE Joint Genome Institute"/>
            <person name="Kuo A."/>
            <person name="Martino E."/>
            <person name="Perotto S."/>
            <person name="Kohler A."/>
            <person name="Nagy L.G."/>
            <person name="Floudas D."/>
            <person name="Copeland A."/>
            <person name="Barry K.W."/>
            <person name="Cichocki N."/>
            <person name="Veneault-Fourrey C."/>
            <person name="LaButti K."/>
            <person name="Lindquist E.A."/>
            <person name="Lipzen A."/>
            <person name="Lundell T."/>
            <person name="Morin E."/>
            <person name="Murat C."/>
            <person name="Sun H."/>
            <person name="Tunlid A."/>
            <person name="Henrissat B."/>
            <person name="Grigoriev I.V."/>
            <person name="Hibbett D.S."/>
            <person name="Martin F."/>
            <person name="Nordberg H.P."/>
            <person name="Cantor M.N."/>
            <person name="Hua S.X."/>
        </authorList>
    </citation>
    <scope>NUCLEOTIDE SEQUENCE [LARGE SCALE GENOMIC DNA]</scope>
    <source>
        <strain evidence="1 2">Zn</strain>
    </source>
</reference>
<accession>A0A0C3CZ59</accession>
<gene>
    <name evidence="1" type="ORF">OIDMADRAFT_60114</name>
</gene>
<dbReference type="EMBL" id="KN832888">
    <property type="protein sequence ID" value="KIM94957.1"/>
    <property type="molecule type" value="Genomic_DNA"/>
</dbReference>
<reference evidence="2" key="2">
    <citation type="submission" date="2015-01" db="EMBL/GenBank/DDBJ databases">
        <title>Evolutionary Origins and Diversification of the Mycorrhizal Mutualists.</title>
        <authorList>
            <consortium name="DOE Joint Genome Institute"/>
            <consortium name="Mycorrhizal Genomics Consortium"/>
            <person name="Kohler A."/>
            <person name="Kuo A."/>
            <person name="Nagy L.G."/>
            <person name="Floudas D."/>
            <person name="Copeland A."/>
            <person name="Barry K.W."/>
            <person name="Cichocki N."/>
            <person name="Veneault-Fourrey C."/>
            <person name="LaButti K."/>
            <person name="Lindquist E.A."/>
            <person name="Lipzen A."/>
            <person name="Lundell T."/>
            <person name="Morin E."/>
            <person name="Murat C."/>
            <person name="Riley R."/>
            <person name="Ohm R."/>
            <person name="Sun H."/>
            <person name="Tunlid A."/>
            <person name="Henrissat B."/>
            <person name="Grigoriev I.V."/>
            <person name="Hibbett D.S."/>
            <person name="Martin F."/>
        </authorList>
    </citation>
    <scope>NUCLEOTIDE SEQUENCE [LARGE SCALE GENOMIC DNA]</scope>
    <source>
        <strain evidence="2">Zn</strain>
    </source>
</reference>